<evidence type="ECO:0000313" key="2">
    <source>
        <dbReference type="EMBL" id="MBB6435884.1"/>
    </source>
</evidence>
<accession>A0A7X0LPW2</accession>
<dbReference type="Proteomes" id="UP000540423">
    <property type="component" value="Unassembled WGS sequence"/>
</dbReference>
<proteinExistence type="predicted"/>
<dbReference type="EMBL" id="JACHEM010000005">
    <property type="protein sequence ID" value="MBB6435884.1"/>
    <property type="molecule type" value="Genomic_DNA"/>
</dbReference>
<dbReference type="AlphaFoldDB" id="A0A7X0LPW2"/>
<reference evidence="2 3" key="1">
    <citation type="submission" date="2020-08" db="EMBL/GenBank/DDBJ databases">
        <title>Genomic Encyclopedia of Type Strains, Phase IV (KMG-IV): sequencing the most valuable type-strain genomes for metagenomic binning, comparative biology and taxonomic classification.</title>
        <authorList>
            <person name="Goeker M."/>
        </authorList>
    </citation>
    <scope>NUCLEOTIDE SEQUENCE [LARGE SCALE GENOMIC DNA]</scope>
    <source>
        <strain evidence="2 3">DSM 40141</strain>
    </source>
</reference>
<evidence type="ECO:0000256" key="1">
    <source>
        <dbReference type="SAM" id="MobiDB-lite"/>
    </source>
</evidence>
<protein>
    <submittedName>
        <fullName evidence="2">Uncharacterized protein</fullName>
    </submittedName>
</protein>
<gene>
    <name evidence="2" type="ORF">HNQ79_002347</name>
</gene>
<sequence>MPSPCSAHNGHACQRHSVTVSCAASATVSRTEAGRGHVVLTVPDERGAPAH</sequence>
<name>A0A7X0LPW2_9ACTN</name>
<feature type="region of interest" description="Disordered" evidence="1">
    <location>
        <begin position="32"/>
        <end position="51"/>
    </location>
</feature>
<comment type="caution">
    <text evidence="2">The sequence shown here is derived from an EMBL/GenBank/DDBJ whole genome shotgun (WGS) entry which is preliminary data.</text>
</comment>
<organism evidence="2 3">
    <name type="scientific">Streptomyces candidus</name>
    <dbReference type="NCBI Taxonomy" id="67283"/>
    <lineage>
        <taxon>Bacteria</taxon>
        <taxon>Bacillati</taxon>
        <taxon>Actinomycetota</taxon>
        <taxon>Actinomycetes</taxon>
        <taxon>Kitasatosporales</taxon>
        <taxon>Streptomycetaceae</taxon>
        <taxon>Streptomyces</taxon>
    </lineage>
</organism>
<evidence type="ECO:0000313" key="3">
    <source>
        <dbReference type="Proteomes" id="UP000540423"/>
    </source>
</evidence>
<keyword evidence="3" id="KW-1185">Reference proteome</keyword>